<keyword evidence="2" id="KW-0812">Transmembrane</keyword>
<proteinExistence type="predicted"/>
<name>A0A5B8MI30_9CHLO</name>
<evidence type="ECO:0000256" key="1">
    <source>
        <dbReference type="SAM" id="MobiDB-lite"/>
    </source>
</evidence>
<feature type="transmembrane region" description="Helical" evidence="2">
    <location>
        <begin position="100"/>
        <end position="118"/>
    </location>
</feature>
<feature type="compositionally biased region" description="Polar residues" evidence="1">
    <location>
        <begin position="37"/>
        <end position="50"/>
    </location>
</feature>
<evidence type="ECO:0000313" key="3">
    <source>
        <dbReference type="EMBL" id="CAD9715838.1"/>
    </source>
</evidence>
<dbReference type="OrthoDB" id="5827at2759"/>
<dbReference type="EMBL" id="CP031035">
    <property type="protein sequence ID" value="QDZ19032.1"/>
    <property type="molecule type" value="Genomic_DNA"/>
</dbReference>
<keyword evidence="5" id="KW-1185">Reference proteome</keyword>
<keyword evidence="2" id="KW-1133">Transmembrane helix</keyword>
<keyword evidence="2" id="KW-0472">Membrane</keyword>
<feature type="region of interest" description="Disordered" evidence="1">
    <location>
        <begin position="14"/>
        <end position="50"/>
    </location>
</feature>
<gene>
    <name evidence="4" type="ORF">A3770_02p15500</name>
    <name evidence="3" type="ORF">CPRI1469_LOCUS4694</name>
</gene>
<dbReference type="AlphaFoldDB" id="A0A5B8MI30"/>
<sequence>MMISEAGRVGLSGGVATRGRRGARSLPRGAVVGHGNRTASGSRGCSLGVQRQRSRATTTMGLPVVGWFLNPVTLFIAYAFGGARFASGYRNTSYNNNFPTKAVLTALWPLAFAVSASFRSNFKRAVKL</sequence>
<accession>A0A5B8MI30</accession>
<reference evidence="3" key="2">
    <citation type="submission" date="2021-01" db="EMBL/GenBank/DDBJ databases">
        <authorList>
            <person name="Corre E."/>
            <person name="Pelletier E."/>
            <person name="Niang G."/>
            <person name="Scheremetjew M."/>
            <person name="Finn R."/>
            <person name="Kale V."/>
            <person name="Holt S."/>
            <person name="Cochrane G."/>
            <person name="Meng A."/>
            <person name="Brown T."/>
            <person name="Cohen L."/>
        </authorList>
    </citation>
    <scope>NUCLEOTIDE SEQUENCE</scope>
    <source>
        <strain evidence="3">CCMP1205</strain>
    </source>
</reference>
<reference evidence="4 5" key="1">
    <citation type="submission" date="2018-07" db="EMBL/GenBank/DDBJ databases">
        <title>The complete nuclear genome of the prasinophyte Chloropicon primus (CCMP1205).</title>
        <authorList>
            <person name="Pombert J.-F."/>
            <person name="Otis C."/>
            <person name="Turmel M."/>
            <person name="Lemieux C."/>
        </authorList>
    </citation>
    <scope>NUCLEOTIDE SEQUENCE [LARGE SCALE GENOMIC DNA]</scope>
    <source>
        <strain evidence="4 5">CCMP1205</strain>
    </source>
</reference>
<evidence type="ECO:0000313" key="4">
    <source>
        <dbReference type="EMBL" id="QDZ19032.1"/>
    </source>
</evidence>
<dbReference type="Proteomes" id="UP000316726">
    <property type="component" value="Chromosome 2"/>
</dbReference>
<feature type="transmembrane region" description="Helical" evidence="2">
    <location>
        <begin position="60"/>
        <end position="80"/>
    </location>
</feature>
<dbReference type="EMBL" id="HBHL01007271">
    <property type="protein sequence ID" value="CAD9715838.1"/>
    <property type="molecule type" value="Transcribed_RNA"/>
</dbReference>
<protein>
    <submittedName>
        <fullName evidence="4">Uncharacterized protein</fullName>
    </submittedName>
</protein>
<evidence type="ECO:0000313" key="5">
    <source>
        <dbReference type="Proteomes" id="UP000316726"/>
    </source>
</evidence>
<evidence type="ECO:0000256" key="2">
    <source>
        <dbReference type="SAM" id="Phobius"/>
    </source>
</evidence>
<organism evidence="4 5">
    <name type="scientific">Chloropicon primus</name>
    <dbReference type="NCBI Taxonomy" id="1764295"/>
    <lineage>
        <taxon>Eukaryota</taxon>
        <taxon>Viridiplantae</taxon>
        <taxon>Chlorophyta</taxon>
        <taxon>Chloropicophyceae</taxon>
        <taxon>Chloropicales</taxon>
        <taxon>Chloropicaceae</taxon>
        <taxon>Chloropicon</taxon>
    </lineage>
</organism>